<organism evidence="1 2">
    <name type="scientific">Muribaculum caecicola</name>
    <dbReference type="NCBI Taxonomy" id="3038144"/>
    <lineage>
        <taxon>Bacteria</taxon>
        <taxon>Pseudomonadati</taxon>
        <taxon>Bacteroidota</taxon>
        <taxon>Bacteroidia</taxon>
        <taxon>Bacteroidales</taxon>
        <taxon>Muribaculaceae</taxon>
        <taxon>Muribaculum</taxon>
    </lineage>
</organism>
<sequence>MYIDSPLTNTNFILSGDRFLKAWNEELQFETPIYHANSVSAYTEAEQLSRDSDNEQSSGSTGSLGGSAPVEIDFTAWITDAVVFKEWQIARDSEFDLIEFRENNLSFSHIFRDAGNTYVRFAAANADGTCTYYSTTYDISIGESDIKCPNAFSPGTEDGVNDIWKVSYKSIISFECHIFNRWGQKMCSFNNPADGWDGKYKGKVVPSGVYYYVIKAKGADGRSYNLKGDINIINYERSGSPGTPGS</sequence>
<gene>
    <name evidence="1" type="ORF">E5990_10185</name>
</gene>
<comment type="caution">
    <text evidence="1">The sequence shown here is derived from an EMBL/GenBank/DDBJ whole genome shotgun (WGS) entry which is preliminary data.</text>
</comment>
<evidence type="ECO:0000313" key="2">
    <source>
        <dbReference type="Proteomes" id="UP000305401"/>
    </source>
</evidence>
<dbReference type="Proteomes" id="UP000305401">
    <property type="component" value="Unassembled WGS sequence"/>
</dbReference>
<proteinExistence type="predicted"/>
<accession>A0AC61S3G3</accession>
<evidence type="ECO:0000313" key="1">
    <source>
        <dbReference type="EMBL" id="THG43451.1"/>
    </source>
</evidence>
<reference evidence="1" key="1">
    <citation type="submission" date="2019-04" db="EMBL/GenBank/DDBJ databases">
        <title>Microbes associate with the intestines of laboratory mice.</title>
        <authorList>
            <person name="Navarre W."/>
            <person name="Wong E."/>
            <person name="Huang K.C."/>
            <person name="Tropini C."/>
            <person name="Ng K."/>
            <person name="Yu B."/>
        </authorList>
    </citation>
    <scope>NUCLEOTIDE SEQUENCE</scope>
    <source>
        <strain evidence="1">NM86_A22</strain>
    </source>
</reference>
<name>A0AC61S3G3_9BACT</name>
<protein>
    <submittedName>
        <fullName evidence="1">Gliding motility-associated C-terminal domain-containing protein</fullName>
    </submittedName>
</protein>
<dbReference type="EMBL" id="SSTG01000181">
    <property type="protein sequence ID" value="THG43451.1"/>
    <property type="molecule type" value="Genomic_DNA"/>
</dbReference>
<keyword evidence="2" id="KW-1185">Reference proteome</keyword>